<dbReference type="RefSeq" id="WP_376736276.1">
    <property type="nucleotide sequence ID" value="NZ_JAYMRP010000057.1"/>
</dbReference>
<name>A0ABV5EM22_9ACTN</name>
<dbReference type="Proteomes" id="UP001585080">
    <property type="component" value="Unassembled WGS sequence"/>
</dbReference>
<dbReference type="Pfam" id="PF03756">
    <property type="entry name" value="AfsA"/>
    <property type="match status" value="2"/>
</dbReference>
<reference evidence="3 4" key="1">
    <citation type="submission" date="2024-01" db="EMBL/GenBank/DDBJ databases">
        <title>Genome mining of biosynthetic gene clusters to explore secondary metabolites of Streptomyces sp.</title>
        <authorList>
            <person name="Baig A."/>
            <person name="Ajitkumar Shintre N."/>
            <person name="Kumar H."/>
            <person name="Anbarasu A."/>
            <person name="Ramaiah S."/>
        </authorList>
    </citation>
    <scope>NUCLEOTIDE SEQUENCE [LARGE SCALE GENOMIC DNA]</scope>
    <source>
        <strain evidence="3 4">A57</strain>
    </source>
</reference>
<evidence type="ECO:0000313" key="3">
    <source>
        <dbReference type="EMBL" id="MFB8777841.1"/>
    </source>
</evidence>
<dbReference type="InterPro" id="IPR005509">
    <property type="entry name" value="AfsA_hotdog_dom"/>
</dbReference>
<feature type="region of interest" description="Disordered" evidence="1">
    <location>
        <begin position="1"/>
        <end position="31"/>
    </location>
</feature>
<accession>A0ABV5EM22</accession>
<comment type="caution">
    <text evidence="3">The sequence shown here is derived from an EMBL/GenBank/DDBJ whole genome shotgun (WGS) entry which is preliminary data.</text>
</comment>
<keyword evidence="4" id="KW-1185">Reference proteome</keyword>
<evidence type="ECO:0000313" key="4">
    <source>
        <dbReference type="Proteomes" id="UP001585080"/>
    </source>
</evidence>
<dbReference type="NCBIfam" id="NF041195">
    <property type="entry name" value="ScbA_BarX_GamBu"/>
    <property type="match status" value="1"/>
</dbReference>
<organism evidence="3 4">
    <name type="scientific">Streptomyces broussonetiae</name>
    <dbReference type="NCBI Taxonomy" id="2686304"/>
    <lineage>
        <taxon>Bacteria</taxon>
        <taxon>Bacillati</taxon>
        <taxon>Actinomycetota</taxon>
        <taxon>Actinomycetes</taxon>
        <taxon>Kitasatosporales</taxon>
        <taxon>Streptomycetaceae</taxon>
        <taxon>Streptomyces</taxon>
    </lineage>
</organism>
<dbReference type="InterPro" id="IPR047757">
    <property type="entry name" value="AfsA-like"/>
</dbReference>
<feature type="domain" description="A-factor biosynthesis hotdog" evidence="2">
    <location>
        <begin position="212"/>
        <end position="327"/>
    </location>
</feature>
<dbReference type="EMBL" id="JAYMRP010000057">
    <property type="protein sequence ID" value="MFB8777841.1"/>
    <property type="molecule type" value="Genomic_DNA"/>
</dbReference>
<sequence>MSASTASALPTLTAPDAARHPGPPALCSPGHAAPARLTTTVPKEYVHRAAIAEVLLTDWVRTADDHFTVTAQWPRLHAYFATADGYHDPLIAAETIRQAGLLLAHAAYDVPLGHHFVMWDLAVDLAPDHLRLRPQPAAVTLQITCQDIKYRGGRLAGMRLALTLHRDGRPAGTAAATLTCVTPAVYRRLRAPHTDGGHPEPRPLPAPVPPHLVGRHHPGDVVLAPTTRPRRWELRADTSHPVLFDHPVDHVPGMVLLEAARQAALADHGRAGLPTTITSEYLRYAELDTPCYVEALALPTTTGDTADLLITAHQNDAPVFVATLTLTTPNP</sequence>
<proteinExistence type="predicted"/>
<protein>
    <submittedName>
        <fullName evidence="3">ScbA/BarX family gamma-butyrolactone biosynthesis protein</fullName>
    </submittedName>
</protein>
<feature type="compositionally biased region" description="Low complexity" evidence="1">
    <location>
        <begin position="1"/>
        <end position="16"/>
    </location>
</feature>
<feature type="domain" description="A-factor biosynthesis hotdog" evidence="2">
    <location>
        <begin position="45"/>
        <end position="180"/>
    </location>
</feature>
<gene>
    <name evidence="3" type="ORF">VSS16_34900</name>
</gene>
<evidence type="ECO:0000256" key="1">
    <source>
        <dbReference type="SAM" id="MobiDB-lite"/>
    </source>
</evidence>
<evidence type="ECO:0000259" key="2">
    <source>
        <dbReference type="Pfam" id="PF03756"/>
    </source>
</evidence>